<feature type="signal peptide" evidence="1">
    <location>
        <begin position="1"/>
        <end position="19"/>
    </location>
</feature>
<evidence type="ECO:0000256" key="1">
    <source>
        <dbReference type="SAM" id="SignalP"/>
    </source>
</evidence>
<evidence type="ECO:0000313" key="2">
    <source>
        <dbReference type="EMBL" id="CAH1521246.1"/>
    </source>
</evidence>
<sequence length="189" mass="21404">MFNKIVILSALSLPLIAQAETAPDGDEIISLRYSEATTSNDTRSIWGVGFSHIRGEGEFGFTLSADFQNFDEDGAYIDGVGREKEEFRFYNIMGGLTYGVTEQFYVMPKVGFTFSKYTNFFADEKCSPLSGCTGENNFINEDKNEDYRISYGMDFMFLHNSVAYGLGITDFSYFGERETKINLNIGYRF</sequence>
<comment type="caution">
    <text evidence="2">The sequence shown here is derived from an EMBL/GenBank/DDBJ whole genome shotgun (WGS) entry which is preliminary data.</text>
</comment>
<dbReference type="Proteomes" id="UP001295420">
    <property type="component" value="Unassembled WGS sequence"/>
</dbReference>
<protein>
    <submittedName>
        <fullName evidence="2">Whole genome shotgun sequence</fullName>
    </submittedName>
</protein>
<proteinExistence type="predicted"/>
<gene>
    <name evidence="2" type="ORF">THF1D04_10724</name>
</gene>
<dbReference type="AlphaFoldDB" id="A0AAU9PYU3"/>
<reference evidence="2" key="1">
    <citation type="submission" date="2022-01" db="EMBL/GenBank/DDBJ databases">
        <authorList>
            <person name="Lagorce A."/>
        </authorList>
    </citation>
    <scope>NUCLEOTIDE SEQUENCE</scope>
    <source>
        <strain evidence="2">Th15_F1_D04</strain>
    </source>
</reference>
<feature type="chain" id="PRO_5043639325" evidence="1">
    <location>
        <begin position="20"/>
        <end position="189"/>
    </location>
</feature>
<dbReference type="RefSeq" id="WP_409929958.1">
    <property type="nucleotide sequence ID" value="NZ_CAKMTQ010000001.1"/>
</dbReference>
<evidence type="ECO:0000313" key="3">
    <source>
        <dbReference type="Proteomes" id="UP001295420"/>
    </source>
</evidence>
<name>A0AAU9PYU3_9VIBR</name>
<organism evidence="2 3">
    <name type="scientific">Vibrio owensii</name>
    <dbReference type="NCBI Taxonomy" id="696485"/>
    <lineage>
        <taxon>Bacteria</taxon>
        <taxon>Pseudomonadati</taxon>
        <taxon>Pseudomonadota</taxon>
        <taxon>Gammaproteobacteria</taxon>
        <taxon>Vibrionales</taxon>
        <taxon>Vibrionaceae</taxon>
        <taxon>Vibrio</taxon>
    </lineage>
</organism>
<accession>A0AAU9PYU3</accession>
<keyword evidence="1" id="KW-0732">Signal</keyword>
<dbReference type="EMBL" id="CAKMTQ010000001">
    <property type="protein sequence ID" value="CAH1521246.1"/>
    <property type="molecule type" value="Genomic_DNA"/>
</dbReference>